<dbReference type="PANTHER" id="PTHR24220">
    <property type="entry name" value="IMPORT ATP-BINDING PROTEIN"/>
    <property type="match status" value="1"/>
</dbReference>
<evidence type="ECO:0000313" key="4">
    <source>
        <dbReference type="EMBL" id="OIJ18723.1"/>
    </source>
</evidence>
<dbReference type="Gene3D" id="3.40.50.300">
    <property type="entry name" value="P-loop containing nucleotide triphosphate hydrolases"/>
    <property type="match status" value="1"/>
</dbReference>
<keyword evidence="5" id="KW-1185">Reference proteome</keyword>
<dbReference type="OrthoDB" id="2850341at2"/>
<evidence type="ECO:0000256" key="2">
    <source>
        <dbReference type="ARBA" id="ARBA00022840"/>
    </source>
</evidence>
<dbReference type="GO" id="GO:0005524">
    <property type="term" value="F:ATP binding"/>
    <property type="evidence" value="ECO:0007669"/>
    <property type="project" value="UniProtKB-KW"/>
</dbReference>
<comment type="caution">
    <text evidence="4">The sequence shown here is derived from an EMBL/GenBank/DDBJ whole genome shotgun (WGS) entry which is preliminary data.</text>
</comment>
<dbReference type="RefSeq" id="WP_071390639.1">
    <property type="nucleotide sequence ID" value="NZ_MLQS01000027.1"/>
</dbReference>
<dbReference type="STRING" id="472963.BKP45_15675"/>
<dbReference type="InterPro" id="IPR015854">
    <property type="entry name" value="ABC_transpr_LolD-like"/>
</dbReference>
<dbReference type="InterPro" id="IPR003593">
    <property type="entry name" value="AAA+_ATPase"/>
</dbReference>
<dbReference type="GO" id="GO:0016887">
    <property type="term" value="F:ATP hydrolysis activity"/>
    <property type="evidence" value="ECO:0007669"/>
    <property type="project" value="InterPro"/>
</dbReference>
<keyword evidence="2" id="KW-0067">ATP-binding</keyword>
<sequence length="232" mass="26887">MYAIEAKNVSKKYFRGNHKNILFEDMSFHVIEGEIVFISGENKSGKSTLLKMIAAMTPPNRGKIEVLGKDLLFIENRSDWRLKHIGFLTSEDCLIPYLTIQQQLLMGQDDQKSDFEIFTEEANYILSILGIREKQLTQLPDQLSKTEQLKITLARALMTNPRILLLDDFTKFFNSDDRFDIYCTLIQFVKKQNITLIITGETDQCPIADRILKLENKNLVEYVDNNYKALLH</sequence>
<dbReference type="EMBL" id="MLQS01000027">
    <property type="protein sequence ID" value="OIJ18723.1"/>
    <property type="molecule type" value="Genomic_DNA"/>
</dbReference>
<keyword evidence="1" id="KW-0547">Nucleotide-binding</keyword>
<dbReference type="SMART" id="SM00382">
    <property type="entry name" value="AAA"/>
    <property type="match status" value="1"/>
</dbReference>
<dbReference type="AlphaFoldDB" id="A0A1S2M2S4"/>
<dbReference type="GO" id="GO:0005886">
    <property type="term" value="C:plasma membrane"/>
    <property type="evidence" value="ECO:0007669"/>
    <property type="project" value="TreeGrafter"/>
</dbReference>
<feature type="domain" description="ABC transporter" evidence="3">
    <location>
        <begin position="4"/>
        <end position="232"/>
    </location>
</feature>
<dbReference type="Proteomes" id="UP000180057">
    <property type="component" value="Unassembled WGS sequence"/>
</dbReference>
<gene>
    <name evidence="4" type="ORF">BKP45_15675</name>
</gene>
<dbReference type="PROSITE" id="PS50893">
    <property type="entry name" value="ABC_TRANSPORTER_2"/>
    <property type="match status" value="1"/>
</dbReference>
<evidence type="ECO:0000256" key="1">
    <source>
        <dbReference type="ARBA" id="ARBA00022741"/>
    </source>
</evidence>
<proteinExistence type="predicted"/>
<evidence type="ECO:0000259" key="3">
    <source>
        <dbReference type="PROSITE" id="PS50893"/>
    </source>
</evidence>
<dbReference type="InterPro" id="IPR003439">
    <property type="entry name" value="ABC_transporter-like_ATP-bd"/>
</dbReference>
<accession>A0A1S2M2S4</accession>
<protein>
    <recommendedName>
        <fullName evidence="3">ABC transporter domain-containing protein</fullName>
    </recommendedName>
</protein>
<dbReference type="Pfam" id="PF00005">
    <property type="entry name" value="ABC_tran"/>
    <property type="match status" value="1"/>
</dbReference>
<evidence type="ECO:0000313" key="5">
    <source>
        <dbReference type="Proteomes" id="UP000180057"/>
    </source>
</evidence>
<name>A0A1S2M2S4_9BACI</name>
<organism evidence="4 5">
    <name type="scientific">Anaerobacillus alkalidiazotrophicus</name>
    <dbReference type="NCBI Taxonomy" id="472963"/>
    <lineage>
        <taxon>Bacteria</taxon>
        <taxon>Bacillati</taxon>
        <taxon>Bacillota</taxon>
        <taxon>Bacilli</taxon>
        <taxon>Bacillales</taxon>
        <taxon>Bacillaceae</taxon>
        <taxon>Anaerobacillus</taxon>
    </lineage>
</organism>
<dbReference type="SUPFAM" id="SSF52540">
    <property type="entry name" value="P-loop containing nucleoside triphosphate hydrolases"/>
    <property type="match status" value="1"/>
</dbReference>
<dbReference type="GO" id="GO:0022857">
    <property type="term" value="F:transmembrane transporter activity"/>
    <property type="evidence" value="ECO:0007669"/>
    <property type="project" value="TreeGrafter"/>
</dbReference>
<reference evidence="4 5" key="1">
    <citation type="submission" date="2016-10" db="EMBL/GenBank/DDBJ databases">
        <title>Draft genome sequences of four alkaliphilic bacteria belonging to the Anaerobacillus genus.</title>
        <authorList>
            <person name="Bassil N.M."/>
            <person name="Lloyd J.R."/>
        </authorList>
    </citation>
    <scope>NUCLEOTIDE SEQUENCE [LARGE SCALE GENOMIC DNA]</scope>
    <source>
        <strain evidence="4 5">DSM 22531</strain>
    </source>
</reference>
<dbReference type="InterPro" id="IPR027417">
    <property type="entry name" value="P-loop_NTPase"/>
</dbReference>